<evidence type="ECO:0000313" key="2">
    <source>
        <dbReference type="EMBL" id="OLQ13685.1"/>
    </source>
</evidence>
<evidence type="ECO:0000313" key="3">
    <source>
        <dbReference type="Proteomes" id="UP000186817"/>
    </source>
</evidence>
<comment type="caution">
    <text evidence="2">The sequence shown here is derived from an EMBL/GenBank/DDBJ whole genome shotgun (WGS) entry which is preliminary data.</text>
</comment>
<dbReference type="PANTHER" id="PTHR11439:SF483">
    <property type="entry name" value="PEPTIDE SYNTHASE GLIP-LIKE, PUTATIVE (AFU_ORTHOLOGUE AFUA_3G12920)-RELATED"/>
    <property type="match status" value="1"/>
</dbReference>
<name>A0A1Q9F1Z4_SYMMI</name>
<dbReference type="Proteomes" id="UP000186817">
    <property type="component" value="Unassembled WGS sequence"/>
</dbReference>
<feature type="domain" description="Reverse transcriptase Ty1/copia-type" evidence="1">
    <location>
        <begin position="69"/>
        <end position="327"/>
    </location>
</feature>
<reference evidence="2 3" key="1">
    <citation type="submission" date="2016-02" db="EMBL/GenBank/DDBJ databases">
        <title>Genome analysis of coral dinoflagellate symbionts highlights evolutionary adaptations to a symbiotic lifestyle.</title>
        <authorList>
            <person name="Aranda M."/>
            <person name="Li Y."/>
            <person name="Liew Y.J."/>
            <person name="Baumgarten S."/>
            <person name="Simakov O."/>
            <person name="Wilson M."/>
            <person name="Piel J."/>
            <person name="Ashoor H."/>
            <person name="Bougouffa S."/>
            <person name="Bajic V.B."/>
            <person name="Ryu T."/>
            <person name="Ravasi T."/>
            <person name="Bayer T."/>
            <person name="Micklem G."/>
            <person name="Kim H."/>
            <person name="Bhak J."/>
            <person name="Lajeunesse T.C."/>
            <person name="Voolstra C.R."/>
        </authorList>
    </citation>
    <scope>NUCLEOTIDE SEQUENCE [LARGE SCALE GENOMIC DNA]</scope>
    <source>
        <strain evidence="2 3">CCMP2467</strain>
    </source>
</reference>
<dbReference type="InterPro" id="IPR043502">
    <property type="entry name" value="DNA/RNA_pol_sf"/>
</dbReference>
<evidence type="ECO:0000259" key="1">
    <source>
        <dbReference type="Pfam" id="PF07727"/>
    </source>
</evidence>
<dbReference type="AlphaFoldDB" id="A0A1Q9F1Z4"/>
<dbReference type="Pfam" id="PF07727">
    <property type="entry name" value="RVT_2"/>
    <property type="match status" value="1"/>
</dbReference>
<keyword evidence="3" id="KW-1185">Reference proteome</keyword>
<accession>A0A1Q9F1Z4</accession>
<proteinExistence type="predicted"/>
<organism evidence="2 3">
    <name type="scientific">Symbiodinium microadriaticum</name>
    <name type="common">Dinoflagellate</name>
    <name type="synonym">Zooxanthella microadriatica</name>
    <dbReference type="NCBI Taxonomy" id="2951"/>
    <lineage>
        <taxon>Eukaryota</taxon>
        <taxon>Sar</taxon>
        <taxon>Alveolata</taxon>
        <taxon>Dinophyceae</taxon>
        <taxon>Suessiales</taxon>
        <taxon>Symbiodiniaceae</taxon>
        <taxon>Symbiodinium</taxon>
    </lineage>
</organism>
<dbReference type="EMBL" id="LSRX01000025">
    <property type="protein sequence ID" value="OLQ13685.1"/>
    <property type="molecule type" value="Genomic_DNA"/>
</dbReference>
<protein>
    <submittedName>
        <fullName evidence="2">Retrovirus-related Pol polyprotein from transposon TNT 1-94</fullName>
    </submittedName>
</protein>
<sequence>MEVGAATEEESEAAQWVMYLDLEPGMVRVMKDLERWRPAILKEVKGIEEAITKLYPGTELRQQWVSTPGVQRLPMKFVFTIKPNDKADPSDSSTWYKRKARLVICGNLATSDGSQVYAETAPAEAVRMALTLSSRNSWCIAILDVVAAFLRTPLGRSSRDPIVIAQPPRLLEVLGLTQKMELWGLIRALYGLREAPMLWGRFRDDMLRDLHLPNSLQWKQGSTITSWWTIRDEKGAVQAIVVVYVDDFMLCGPKEVVQMLGGLIRQMWDTSELTFLGPGSSIRFLGMELQRTTETAKEIHVYQHGYITELLRAHNVGYTQQDKIPITKELAAIPDVFSKADPQLVRAAQQVTGEVLWVAQRTRPDLSFTTSVMAALCTRCPEQVLAIGSKVLGYLQRTIDYGLVIAWEDKDLIMFCDAAYAPQGARSHGGWLVTFGGVPVSWRSSRQSMITLSTAEAELLAMLDGAVATKGIEAILADVGVQARIEFLEVNNIDYDNCIYEGVCSSIGCGAVLYSHGIS</sequence>
<dbReference type="InterPro" id="IPR013103">
    <property type="entry name" value="RVT_2"/>
</dbReference>
<dbReference type="PANTHER" id="PTHR11439">
    <property type="entry name" value="GAG-POL-RELATED RETROTRANSPOSON"/>
    <property type="match status" value="1"/>
</dbReference>
<gene>
    <name evidence="2" type="ORF">AK812_SmicGene2240</name>
</gene>
<dbReference type="CDD" id="cd09272">
    <property type="entry name" value="RNase_HI_RT_Ty1"/>
    <property type="match status" value="1"/>
</dbReference>
<dbReference type="SUPFAM" id="SSF56672">
    <property type="entry name" value="DNA/RNA polymerases"/>
    <property type="match status" value="1"/>
</dbReference>
<dbReference type="OrthoDB" id="409632at2759"/>